<keyword evidence="6 7" id="KW-0320">Glycogen biosynthesis</keyword>
<gene>
    <name evidence="7 10" type="primary">glgA</name>
    <name evidence="10" type="ORF">FAEPRAM212_00191</name>
</gene>
<evidence type="ECO:0000313" key="10">
    <source>
        <dbReference type="EMBL" id="EDP22992.1"/>
    </source>
</evidence>
<dbReference type="NCBIfam" id="TIGR02095">
    <property type="entry name" value="glgA"/>
    <property type="match status" value="1"/>
</dbReference>
<protein>
    <recommendedName>
        <fullName evidence="7">Glycogen synthase</fullName>
        <ecNumber evidence="7">2.4.1.21</ecNumber>
    </recommendedName>
    <alternativeName>
        <fullName evidence="7">Starch [bacterial glycogen] synthase</fullName>
    </alternativeName>
</protein>
<dbReference type="CAZy" id="GT5">
    <property type="family name" value="Glycosyltransferase Family 5"/>
</dbReference>
<dbReference type="PANTHER" id="PTHR45825">
    <property type="entry name" value="GRANULE-BOUND STARCH SYNTHASE 1, CHLOROPLASTIC/AMYLOPLASTIC"/>
    <property type="match status" value="1"/>
</dbReference>
<dbReference type="Proteomes" id="UP000005945">
    <property type="component" value="Unassembled WGS sequence"/>
</dbReference>
<dbReference type="GO" id="GO:0009011">
    <property type="term" value="F:alpha-1,4-glucan glucosyltransferase (ADP-glucose donor) activity"/>
    <property type="evidence" value="ECO:0007669"/>
    <property type="project" value="UniProtKB-UniRule"/>
</dbReference>
<evidence type="ECO:0000259" key="8">
    <source>
        <dbReference type="Pfam" id="PF00534"/>
    </source>
</evidence>
<comment type="catalytic activity">
    <reaction evidence="1 7">
        <text>[(1-&gt;4)-alpha-D-glucosyl](n) + ADP-alpha-D-glucose = [(1-&gt;4)-alpha-D-glucosyl](n+1) + ADP + H(+)</text>
        <dbReference type="Rhea" id="RHEA:18189"/>
        <dbReference type="Rhea" id="RHEA-COMP:9584"/>
        <dbReference type="Rhea" id="RHEA-COMP:9587"/>
        <dbReference type="ChEBI" id="CHEBI:15378"/>
        <dbReference type="ChEBI" id="CHEBI:15444"/>
        <dbReference type="ChEBI" id="CHEBI:57498"/>
        <dbReference type="ChEBI" id="CHEBI:456216"/>
        <dbReference type="EC" id="2.4.1.21"/>
    </reaction>
</comment>
<accession>A8S6H1</accession>
<evidence type="ECO:0000256" key="2">
    <source>
        <dbReference type="ARBA" id="ARBA00002764"/>
    </source>
</evidence>
<dbReference type="Pfam" id="PF00534">
    <property type="entry name" value="Glycos_transf_1"/>
    <property type="match status" value="1"/>
</dbReference>
<reference evidence="10 11" key="2">
    <citation type="submission" date="2007-09" db="EMBL/GenBank/DDBJ databases">
        <authorList>
            <person name="Fulton L."/>
            <person name="Clifton S."/>
            <person name="Fulton B."/>
            <person name="Xu J."/>
            <person name="Minx P."/>
            <person name="Pepin K.H."/>
            <person name="Johnson M."/>
            <person name="Thiruvilangam P."/>
            <person name="Bhonagiri V."/>
            <person name="Nash W.E."/>
            <person name="Mardis E.R."/>
            <person name="Wilson R.K."/>
        </authorList>
    </citation>
    <scope>NUCLEOTIDE SEQUENCE [LARGE SCALE GENOMIC DNA]</scope>
    <source>
        <strain evidence="10 11">M21/2</strain>
    </source>
</reference>
<evidence type="ECO:0000256" key="3">
    <source>
        <dbReference type="ARBA" id="ARBA00010281"/>
    </source>
</evidence>
<dbReference type="UniPathway" id="UPA00164"/>
<dbReference type="InterPro" id="IPR011835">
    <property type="entry name" value="GS/SS"/>
</dbReference>
<dbReference type="EC" id="2.4.1.21" evidence="7"/>
<feature type="domain" description="Glycosyl transferase family 1" evidence="8">
    <location>
        <begin position="289"/>
        <end position="429"/>
    </location>
</feature>
<dbReference type="HAMAP" id="MF_00484">
    <property type="entry name" value="Glycogen_synth"/>
    <property type="match status" value="1"/>
</dbReference>
<comment type="caution">
    <text evidence="10">The sequence shown here is derived from an EMBL/GenBank/DDBJ whole genome shotgun (WGS) entry which is preliminary data.</text>
</comment>
<dbReference type="Gene3D" id="3.40.50.2000">
    <property type="entry name" value="Glycogen Phosphorylase B"/>
    <property type="match status" value="2"/>
</dbReference>
<name>A8S6H1_9FIRM</name>
<sequence length="478" mass="53719">MEGANPMKILYAASEANPFAKSGGLADVAGALPKALVKDGVDARVIMPLYGDLKYRDKLEYVTNYSVPVGWRSQYCGLFKADVDGVTYYFLDNEYYFKRRGLYGFYDDGERFAFFSRAVLETLFYIDFTPDIINCNDWQTALVPVYLNLYYRHLDKFNRIKTVFTIHNIAYQGKYGTDILEDTCGIGHRDQHIVEYDGCANFMKGAFETADKITTVSPTYAQEILDPWFSYGLDALLREKQYKLCGILNGIDMDANDPATDKNIPFNYSIKTFETGKAKCKEALQDRFGLHKDGSPVFGMVSRMVGMKGFDLVQSIADGLVDRGIQLVILGSGESQYENFFSDLCGRHPGRVGTYIGFEPKLSQEIYAGADAFIMPSKSEPCGLAQMVACRYGTPPIVRETGGLRDSIHDSTMGDGNGFTFAGYNAHELYVACCNAQDAYNNKENWKNLVRHCMECDFSWDVSAKSYEGLYNETANLW</sequence>
<dbReference type="PANTHER" id="PTHR45825:SF11">
    <property type="entry name" value="ALPHA AMYLASE DOMAIN-CONTAINING PROTEIN"/>
    <property type="match status" value="1"/>
</dbReference>
<dbReference type="NCBIfam" id="NF001898">
    <property type="entry name" value="PRK00654.1-1"/>
    <property type="match status" value="1"/>
</dbReference>
<evidence type="ECO:0000256" key="4">
    <source>
        <dbReference type="ARBA" id="ARBA00022676"/>
    </source>
</evidence>
<comment type="pathway">
    <text evidence="7">Glycan biosynthesis; glycogen biosynthesis.</text>
</comment>
<dbReference type="AlphaFoldDB" id="A8S6H1"/>
<comment type="similarity">
    <text evidence="3 7">Belongs to the glycosyltransferase 1 family. Bacterial/plant glycogen synthase subfamily.</text>
</comment>
<dbReference type="CDD" id="cd03791">
    <property type="entry name" value="GT5_Glycogen_synthase_DULL1-like"/>
    <property type="match status" value="1"/>
</dbReference>
<dbReference type="GO" id="GO:0004373">
    <property type="term" value="F:alpha-1,4-glucan glucosyltransferase (UDP-glucose donor) activity"/>
    <property type="evidence" value="ECO:0007669"/>
    <property type="project" value="InterPro"/>
</dbReference>
<evidence type="ECO:0000259" key="9">
    <source>
        <dbReference type="Pfam" id="PF08323"/>
    </source>
</evidence>
<dbReference type="HOGENOM" id="CLU_009583_18_2_9"/>
<dbReference type="GO" id="GO:0005978">
    <property type="term" value="P:glycogen biosynthetic process"/>
    <property type="evidence" value="ECO:0007669"/>
    <property type="project" value="UniProtKB-UniRule"/>
</dbReference>
<evidence type="ECO:0000256" key="6">
    <source>
        <dbReference type="ARBA" id="ARBA00023056"/>
    </source>
</evidence>
<keyword evidence="5 7" id="KW-0808">Transferase</keyword>
<evidence type="ECO:0000256" key="5">
    <source>
        <dbReference type="ARBA" id="ARBA00022679"/>
    </source>
</evidence>
<dbReference type="Pfam" id="PF08323">
    <property type="entry name" value="Glyco_transf_5"/>
    <property type="match status" value="1"/>
</dbReference>
<evidence type="ECO:0000256" key="7">
    <source>
        <dbReference type="HAMAP-Rule" id="MF_00484"/>
    </source>
</evidence>
<dbReference type="InterPro" id="IPR001296">
    <property type="entry name" value="Glyco_trans_1"/>
</dbReference>
<feature type="binding site" evidence="7">
    <location>
        <position position="21"/>
    </location>
    <ligand>
        <name>ADP-alpha-D-glucose</name>
        <dbReference type="ChEBI" id="CHEBI:57498"/>
    </ligand>
</feature>
<dbReference type="InterPro" id="IPR013534">
    <property type="entry name" value="Starch_synth_cat_dom"/>
</dbReference>
<evidence type="ECO:0000313" key="11">
    <source>
        <dbReference type="Proteomes" id="UP000005945"/>
    </source>
</evidence>
<feature type="domain" description="Starch synthase catalytic" evidence="9">
    <location>
        <begin position="8"/>
        <end position="239"/>
    </location>
</feature>
<reference evidence="10 11" key="1">
    <citation type="submission" date="2007-09" db="EMBL/GenBank/DDBJ databases">
        <title>Draft genome sequence of Faecalibacterium prausnitzii M21/2.</title>
        <authorList>
            <person name="Sudarsanam P."/>
            <person name="Ley R."/>
            <person name="Guruge J."/>
            <person name="Turnbaugh P.J."/>
            <person name="Mahowald M."/>
            <person name="Liep D."/>
            <person name="Gordon J."/>
        </authorList>
    </citation>
    <scope>NUCLEOTIDE SEQUENCE [LARGE SCALE GENOMIC DNA]</scope>
    <source>
        <strain evidence="10 11">M21/2</strain>
    </source>
</reference>
<evidence type="ECO:0000256" key="1">
    <source>
        <dbReference type="ARBA" id="ARBA00001478"/>
    </source>
</evidence>
<keyword evidence="4 7" id="KW-0328">Glycosyltransferase</keyword>
<dbReference type="EMBL" id="ABED02000013">
    <property type="protein sequence ID" value="EDP22992.1"/>
    <property type="molecule type" value="Genomic_DNA"/>
</dbReference>
<comment type="function">
    <text evidence="2 7">Synthesizes alpha-1,4-glucan chains using ADP-glucose.</text>
</comment>
<proteinExistence type="inferred from homology"/>
<organism evidence="10 11">
    <name type="scientific">Faecalibacterium prausnitzii M21/2</name>
    <dbReference type="NCBI Taxonomy" id="411485"/>
    <lineage>
        <taxon>Bacteria</taxon>
        <taxon>Bacillati</taxon>
        <taxon>Bacillota</taxon>
        <taxon>Clostridia</taxon>
        <taxon>Eubacteriales</taxon>
        <taxon>Oscillospiraceae</taxon>
        <taxon>Faecalibacterium</taxon>
    </lineage>
</organism>
<dbReference type="SUPFAM" id="SSF53756">
    <property type="entry name" value="UDP-Glycosyltransferase/glycogen phosphorylase"/>
    <property type="match status" value="1"/>
</dbReference>